<evidence type="ECO:0000259" key="2">
    <source>
        <dbReference type="Pfam" id="PF07282"/>
    </source>
</evidence>
<gene>
    <name evidence="3" type="ORF">LCGC14_1534460</name>
</gene>
<comment type="caution">
    <text evidence="3">The sequence shown here is derived from an EMBL/GenBank/DDBJ whole genome shotgun (WGS) entry which is preliminary data.</text>
</comment>
<dbReference type="Pfam" id="PF07282">
    <property type="entry name" value="Cas12f1-like_TNB"/>
    <property type="match status" value="1"/>
</dbReference>
<organism evidence="3">
    <name type="scientific">marine sediment metagenome</name>
    <dbReference type="NCBI Taxonomy" id="412755"/>
    <lineage>
        <taxon>unclassified sequences</taxon>
        <taxon>metagenomes</taxon>
        <taxon>ecological metagenomes</taxon>
    </lineage>
</organism>
<reference evidence="3" key="1">
    <citation type="journal article" date="2015" name="Nature">
        <title>Complex archaea that bridge the gap between prokaryotes and eukaryotes.</title>
        <authorList>
            <person name="Spang A."/>
            <person name="Saw J.H."/>
            <person name="Jorgensen S.L."/>
            <person name="Zaremba-Niedzwiedzka K."/>
            <person name="Martijn J."/>
            <person name="Lind A.E."/>
            <person name="van Eijk R."/>
            <person name="Schleper C."/>
            <person name="Guy L."/>
            <person name="Ettema T.J."/>
        </authorList>
    </citation>
    <scope>NUCLEOTIDE SEQUENCE</scope>
</reference>
<protein>
    <recommendedName>
        <fullName evidence="2">Cas12f1-like TNB domain-containing protein</fullName>
    </recommendedName>
</protein>
<evidence type="ECO:0000313" key="3">
    <source>
        <dbReference type="EMBL" id="KKM61162.1"/>
    </source>
</evidence>
<dbReference type="AlphaFoldDB" id="A0A0F9LVS0"/>
<feature type="domain" description="Cas12f1-like TNB" evidence="2">
    <location>
        <begin position="47"/>
        <end position="113"/>
    </location>
</feature>
<dbReference type="EMBL" id="LAZR01011539">
    <property type="protein sequence ID" value="KKM61162.1"/>
    <property type="molecule type" value="Genomic_DNA"/>
</dbReference>
<dbReference type="InterPro" id="IPR010095">
    <property type="entry name" value="Cas12f1-like_TNB"/>
</dbReference>
<proteinExistence type="predicted"/>
<name>A0A0F9LVS0_9ZZZZ</name>
<sequence length="152" mass="17126">QAKLPKLGIVRFTKTRELEGKIKHVKDPGKNVKLKSQINRSILDQGWYTFQNYLSYKLDLRGGRLILISPENTSTKCRICGHIAKENRKTQEEFQCIQCGHNENADLNASINILAEGHSVIACGVETIVSTAKQELQIRKPVTGISWRIPSL</sequence>
<keyword evidence="1" id="KW-0238">DNA-binding</keyword>
<evidence type="ECO:0000256" key="1">
    <source>
        <dbReference type="ARBA" id="ARBA00023125"/>
    </source>
</evidence>
<feature type="non-terminal residue" evidence="3">
    <location>
        <position position="1"/>
    </location>
</feature>
<accession>A0A0F9LVS0</accession>
<dbReference type="GO" id="GO:0003677">
    <property type="term" value="F:DNA binding"/>
    <property type="evidence" value="ECO:0007669"/>
    <property type="project" value="UniProtKB-KW"/>
</dbReference>